<keyword evidence="2" id="KW-1185">Reference proteome</keyword>
<evidence type="ECO:0008006" key="3">
    <source>
        <dbReference type="Google" id="ProtNLM"/>
    </source>
</evidence>
<proteinExistence type="predicted"/>
<dbReference type="PANTHER" id="PTHR30087">
    <property type="entry name" value="INNER MEMBRANE PROTEIN"/>
    <property type="match status" value="1"/>
</dbReference>
<sequence>MDLAPLVYPQKLWEGTGQDVLDGKAKIADSSGLDVTELYLKGAYRTLEIARQIQATCVVLKENSPSCGSQKIYNGTFQGERITGVGITTALLQRHGFEVISENEIEEWLTTHPL</sequence>
<dbReference type="Pfam" id="PF04463">
    <property type="entry name" value="2-thiour_desulf"/>
    <property type="match status" value="1"/>
</dbReference>
<gene>
    <name evidence="1" type="ORF">ANICBIBUN_16807</name>
</gene>
<accession>A0AA36K803</accession>
<dbReference type="PANTHER" id="PTHR30087:SF1">
    <property type="entry name" value="HYPOTHETICAL CYTOSOLIC PROTEIN"/>
    <property type="match status" value="1"/>
</dbReference>
<protein>
    <recommendedName>
        <fullName evidence="3">Purine-nucleoside phosphorylase</fullName>
    </recommendedName>
</protein>
<dbReference type="EMBL" id="CBSD020000011">
    <property type="protein sequence ID" value="CDG73768.1"/>
    <property type="molecule type" value="Genomic_DNA"/>
</dbReference>
<dbReference type="InterPro" id="IPR007553">
    <property type="entry name" value="2-thiour_desulf"/>
</dbReference>
<dbReference type="Proteomes" id="UP000019193">
    <property type="component" value="Unassembled WGS sequence"/>
</dbReference>
<evidence type="ECO:0000313" key="1">
    <source>
        <dbReference type="EMBL" id="CDG73768.1"/>
    </source>
</evidence>
<name>A0AA36K803_ACINO</name>
<dbReference type="AlphaFoldDB" id="A0AA36K803"/>
<evidence type="ECO:0000313" key="2">
    <source>
        <dbReference type="Proteomes" id="UP000019193"/>
    </source>
</evidence>
<organism evidence="1 2">
    <name type="scientific">Acinetobacter nosocomialis 28F</name>
    <dbReference type="NCBI Taxonomy" id="1147131"/>
    <lineage>
        <taxon>Bacteria</taxon>
        <taxon>Pseudomonadati</taxon>
        <taxon>Pseudomonadota</taxon>
        <taxon>Gammaproteobacteria</taxon>
        <taxon>Moraxellales</taxon>
        <taxon>Moraxellaceae</taxon>
        <taxon>Acinetobacter</taxon>
        <taxon>Acinetobacter calcoaceticus/baumannii complex</taxon>
    </lineage>
</organism>
<reference evidence="1 2" key="1">
    <citation type="submission" date="2013-06" db="EMBL/GenBank/DDBJ databases">
        <title>Comparative analysis of genomes of multi-drug Acinetobacter sp. from Colombian Hospitals.</title>
        <authorList>
            <person name="Barreto-Hernandez E."/>
            <person name="Gonzalez E.B."/>
            <person name="Cepeda L.A."/>
            <person name="Valenzuela E.M."/>
            <person name="Falquet L."/>
            <person name="Reguero M.T."/>
            <person name="Mantilla R."/>
        </authorList>
    </citation>
    <scope>NUCLEOTIDE SEQUENCE [LARGE SCALE GENOMIC DNA]</scope>
    <source>
        <strain evidence="1 2">28F</strain>
    </source>
</reference>
<comment type="caution">
    <text evidence="1">The sequence shown here is derived from an EMBL/GenBank/DDBJ whole genome shotgun (WGS) entry which is preliminary data.</text>
</comment>